<proteinExistence type="predicted"/>
<dbReference type="EMBL" id="CADCXW020000345">
    <property type="protein sequence ID" value="CAD1580699.1"/>
    <property type="molecule type" value="Genomic_DNA"/>
</dbReference>
<reference evidence="1" key="1">
    <citation type="submission" date="2020-07" db="EMBL/GenBank/DDBJ databases">
        <authorList>
            <person name="Ferguson B K."/>
        </authorList>
    </citation>
    <scope>NUCLEOTIDE SEQUENCE</scope>
    <source>
        <strain evidence="1">L06</strain>
    </source>
</reference>
<dbReference type="InterPro" id="IPR043502">
    <property type="entry name" value="DNA/RNA_pol_sf"/>
</dbReference>
<name>A0A6V7LXF7_9HYME</name>
<organism evidence="1">
    <name type="scientific">Bracon brevicornis</name>
    <dbReference type="NCBI Taxonomy" id="1563983"/>
    <lineage>
        <taxon>Eukaryota</taxon>
        <taxon>Metazoa</taxon>
        <taxon>Ecdysozoa</taxon>
        <taxon>Arthropoda</taxon>
        <taxon>Hexapoda</taxon>
        <taxon>Insecta</taxon>
        <taxon>Pterygota</taxon>
        <taxon>Neoptera</taxon>
        <taxon>Endopterygota</taxon>
        <taxon>Hymenoptera</taxon>
        <taxon>Apocrita</taxon>
        <taxon>Ichneumonoidea</taxon>
        <taxon>Braconidae</taxon>
        <taxon>Braconinae</taxon>
        <taxon>Bracon</taxon>
    </lineage>
</organism>
<dbReference type="AlphaFoldDB" id="A0A6V7LXF7"/>
<accession>A0A6V7LXF7</accession>
<dbReference type="SUPFAM" id="SSF56672">
    <property type="entry name" value="DNA/RNA polymerases"/>
    <property type="match status" value="1"/>
</dbReference>
<protein>
    <submittedName>
        <fullName evidence="1">Uncharacterized protein</fullName>
    </submittedName>
</protein>
<dbReference type="GO" id="GO:0071897">
    <property type="term" value="P:DNA biosynthetic process"/>
    <property type="evidence" value="ECO:0007669"/>
    <property type="project" value="UniProtKB-ARBA"/>
</dbReference>
<evidence type="ECO:0000313" key="1">
    <source>
        <dbReference type="EMBL" id="CAD1580699.1"/>
    </source>
</evidence>
<sequence>MDHILNIALKTAIQTAPQMFLDMYNRCLAEGIFPERWRRQILALLPKGSKPPDDPSSWRPLRMLDTVGKIFERVIQSRVEAAIGNSLEDDHYGFRKGRSTIDAINQVVNTSKVAIAGTRWKGRTKE</sequence>
<gene>
    <name evidence="1" type="ORF">BBRV_LOCUS117727</name>
</gene>
<dbReference type="PANTHER" id="PTHR19446">
    <property type="entry name" value="REVERSE TRANSCRIPTASES"/>
    <property type="match status" value="1"/>
</dbReference>